<accession>A0A6G1DN01</accession>
<sequence>MKEEGERADKMGMEINLVFEQQPDLASSLQPINWVEYRRSWPRQLMLPRIRKTPMWQIRNVHKF</sequence>
<evidence type="ECO:0000313" key="1">
    <source>
        <dbReference type="EMBL" id="KAF0913829.1"/>
    </source>
</evidence>
<protein>
    <submittedName>
        <fullName evidence="1">Uncharacterized protein</fullName>
    </submittedName>
</protein>
<organism evidence="1 2">
    <name type="scientific">Oryza meyeriana var. granulata</name>
    <dbReference type="NCBI Taxonomy" id="110450"/>
    <lineage>
        <taxon>Eukaryota</taxon>
        <taxon>Viridiplantae</taxon>
        <taxon>Streptophyta</taxon>
        <taxon>Embryophyta</taxon>
        <taxon>Tracheophyta</taxon>
        <taxon>Spermatophyta</taxon>
        <taxon>Magnoliopsida</taxon>
        <taxon>Liliopsida</taxon>
        <taxon>Poales</taxon>
        <taxon>Poaceae</taxon>
        <taxon>BOP clade</taxon>
        <taxon>Oryzoideae</taxon>
        <taxon>Oryzeae</taxon>
        <taxon>Oryzinae</taxon>
        <taxon>Oryza</taxon>
        <taxon>Oryza meyeriana</taxon>
    </lineage>
</organism>
<dbReference type="Proteomes" id="UP000479710">
    <property type="component" value="Unassembled WGS sequence"/>
</dbReference>
<name>A0A6G1DN01_9ORYZ</name>
<comment type="caution">
    <text evidence="1">The sequence shown here is derived from an EMBL/GenBank/DDBJ whole genome shotgun (WGS) entry which is preliminary data.</text>
</comment>
<evidence type="ECO:0000313" key="2">
    <source>
        <dbReference type="Proteomes" id="UP000479710"/>
    </source>
</evidence>
<dbReference type="EMBL" id="SPHZ02000006">
    <property type="protein sequence ID" value="KAF0913829.1"/>
    <property type="molecule type" value="Genomic_DNA"/>
</dbReference>
<gene>
    <name evidence="1" type="ORF">E2562_024914</name>
</gene>
<proteinExistence type="predicted"/>
<dbReference type="OrthoDB" id="1845276at2759"/>
<reference evidence="1 2" key="1">
    <citation type="submission" date="2019-11" db="EMBL/GenBank/DDBJ databases">
        <title>Whole genome sequence of Oryza granulata.</title>
        <authorList>
            <person name="Li W."/>
        </authorList>
    </citation>
    <scope>NUCLEOTIDE SEQUENCE [LARGE SCALE GENOMIC DNA]</scope>
    <source>
        <strain evidence="2">cv. Menghai</strain>
        <tissue evidence="1">Leaf</tissue>
    </source>
</reference>
<keyword evidence="2" id="KW-1185">Reference proteome</keyword>
<dbReference type="AlphaFoldDB" id="A0A6G1DN01"/>